<proteinExistence type="predicted"/>
<dbReference type="InterPro" id="IPR001214">
    <property type="entry name" value="SET_dom"/>
</dbReference>
<evidence type="ECO:0000259" key="2">
    <source>
        <dbReference type="PROSITE" id="PS50280"/>
    </source>
</evidence>
<dbReference type="InParanoid" id="A0A151GHF6"/>
<gene>
    <name evidence="3" type="ORF">DCS_03508</name>
</gene>
<dbReference type="RefSeq" id="XP_040655860.1">
    <property type="nucleotide sequence ID" value="XM_040800827.1"/>
</dbReference>
<dbReference type="Gene3D" id="2.170.270.10">
    <property type="entry name" value="SET domain"/>
    <property type="match status" value="1"/>
</dbReference>
<comment type="caution">
    <text evidence="3">The sequence shown here is derived from an EMBL/GenBank/DDBJ whole genome shotgun (WGS) entry which is preliminary data.</text>
</comment>
<feature type="signal peptide" evidence="1">
    <location>
        <begin position="1"/>
        <end position="15"/>
    </location>
</feature>
<dbReference type="InterPro" id="IPR053185">
    <property type="entry name" value="SET_domain_protein"/>
</dbReference>
<keyword evidence="4" id="KW-1185">Reference proteome</keyword>
<dbReference type="AlphaFoldDB" id="A0A151GHF6"/>
<feature type="domain" description="SET" evidence="2">
    <location>
        <begin position="129"/>
        <end position="261"/>
    </location>
</feature>
<dbReference type="SUPFAM" id="SSF82199">
    <property type="entry name" value="SET domain"/>
    <property type="match status" value="1"/>
</dbReference>
<accession>A0A151GHF6</accession>
<evidence type="ECO:0000256" key="1">
    <source>
        <dbReference type="SAM" id="SignalP"/>
    </source>
</evidence>
<protein>
    <recommendedName>
        <fullName evidence="2">SET domain-containing protein</fullName>
    </recommendedName>
</protein>
<evidence type="ECO:0000313" key="4">
    <source>
        <dbReference type="Proteomes" id="UP000076580"/>
    </source>
</evidence>
<dbReference type="SMART" id="SM00317">
    <property type="entry name" value="SET"/>
    <property type="match status" value="1"/>
</dbReference>
<reference evidence="3 4" key="1">
    <citation type="journal article" date="2016" name="Sci. Rep.">
        <title>Insights into Adaptations to a Near-Obligate Nematode Endoparasitic Lifestyle from the Finished Genome of Drechmeria coniospora.</title>
        <authorList>
            <person name="Zhang L."/>
            <person name="Zhou Z."/>
            <person name="Guo Q."/>
            <person name="Fokkens L."/>
            <person name="Miskei M."/>
            <person name="Pocsi I."/>
            <person name="Zhang W."/>
            <person name="Chen M."/>
            <person name="Wang L."/>
            <person name="Sun Y."/>
            <person name="Donzelli B.G."/>
            <person name="Gibson D.M."/>
            <person name="Nelson D.R."/>
            <person name="Luo J.G."/>
            <person name="Rep M."/>
            <person name="Liu H."/>
            <person name="Yang S."/>
            <person name="Wang J."/>
            <person name="Krasnoff S.B."/>
            <person name="Xu Y."/>
            <person name="Molnar I."/>
            <person name="Lin M."/>
        </authorList>
    </citation>
    <scope>NUCLEOTIDE SEQUENCE [LARGE SCALE GENOMIC DNA]</scope>
    <source>
        <strain evidence="3 4">ARSEF 6962</strain>
    </source>
</reference>
<name>A0A151GHF6_DRECN</name>
<feature type="chain" id="PRO_5012768661" description="SET domain-containing protein" evidence="1">
    <location>
        <begin position="16"/>
        <end position="404"/>
    </location>
</feature>
<dbReference type="STRING" id="98403.A0A151GHF6"/>
<dbReference type="PANTHER" id="PTHR47332:SF6">
    <property type="entry name" value="SET DOMAIN-CONTAINING PROTEIN"/>
    <property type="match status" value="1"/>
</dbReference>
<sequence>MLLALLVGLPSCVLATTTAKKITITDRGDVCNSSPTLFSIHFPQCPVQRDRLIQHALPCALPPRAGLCPTKCLTAHEADKLYCTYTSRTFAAGRGISIITSPQNMETFRNVPAFADAEVPAWANQNSSLPCREVEIPGKGRGLVASKMLHRGDRILASTPLVLLHLRSRQPLDGPNFLELKKAAVDGLPSRTKKLFWDLGKSFAAALCQCHDGHATADLAKRINHDCRPNAAYFFDPETFTHHVHALTTIPTGTEITVSYIDPSMLRRRRRDELFSTWGFRCSCSSCTAHPALTTESDDRLEELASLQEQLEEEWPTAPPEMAETLISLHEQERLHGPISWAYQLAALTHCANGNYWTTKKYARLAIEVGTLDVGFGIQEDDQLRVLAERPKQEACWQRRMLVD</sequence>
<organism evidence="3 4">
    <name type="scientific">Drechmeria coniospora</name>
    <name type="common">Nematophagous fungus</name>
    <name type="synonym">Meria coniospora</name>
    <dbReference type="NCBI Taxonomy" id="98403"/>
    <lineage>
        <taxon>Eukaryota</taxon>
        <taxon>Fungi</taxon>
        <taxon>Dikarya</taxon>
        <taxon>Ascomycota</taxon>
        <taxon>Pezizomycotina</taxon>
        <taxon>Sordariomycetes</taxon>
        <taxon>Hypocreomycetidae</taxon>
        <taxon>Hypocreales</taxon>
        <taxon>Ophiocordycipitaceae</taxon>
        <taxon>Drechmeria</taxon>
    </lineage>
</organism>
<dbReference type="PANTHER" id="PTHR47332">
    <property type="entry name" value="SET DOMAIN-CONTAINING PROTEIN 5"/>
    <property type="match status" value="1"/>
</dbReference>
<dbReference type="Proteomes" id="UP000076580">
    <property type="component" value="Chromosome 02"/>
</dbReference>
<dbReference type="EMBL" id="LAYC01000002">
    <property type="protein sequence ID" value="KYK56508.1"/>
    <property type="molecule type" value="Genomic_DNA"/>
</dbReference>
<dbReference type="PROSITE" id="PS50280">
    <property type="entry name" value="SET"/>
    <property type="match status" value="1"/>
</dbReference>
<dbReference type="GeneID" id="63716151"/>
<dbReference type="InterPro" id="IPR046341">
    <property type="entry name" value="SET_dom_sf"/>
</dbReference>
<keyword evidence="1" id="KW-0732">Signal</keyword>
<dbReference type="CDD" id="cd20071">
    <property type="entry name" value="SET_SMYD"/>
    <property type="match status" value="1"/>
</dbReference>
<dbReference type="Pfam" id="PF00856">
    <property type="entry name" value="SET"/>
    <property type="match status" value="1"/>
</dbReference>
<evidence type="ECO:0000313" key="3">
    <source>
        <dbReference type="EMBL" id="KYK56508.1"/>
    </source>
</evidence>